<evidence type="ECO:0000256" key="8">
    <source>
        <dbReference type="PIRSR" id="PIRSR604808-3"/>
    </source>
</evidence>
<keyword evidence="5 7" id="KW-0460">Magnesium</keyword>
<comment type="cofactor">
    <cofactor evidence="1">
        <name>Mn(2+)</name>
        <dbReference type="ChEBI" id="CHEBI:29035"/>
    </cofactor>
</comment>
<dbReference type="PANTHER" id="PTHR22748">
    <property type="entry name" value="AP ENDONUCLEASE"/>
    <property type="match status" value="1"/>
</dbReference>
<comment type="similarity">
    <text evidence="2">Belongs to the DNA repair enzymes AP/ExoA family.</text>
</comment>
<proteinExistence type="inferred from homology"/>
<dbReference type="GO" id="GO:0003677">
    <property type="term" value="F:DNA binding"/>
    <property type="evidence" value="ECO:0007669"/>
    <property type="project" value="InterPro"/>
</dbReference>
<dbReference type="GO" id="GO:0046872">
    <property type="term" value="F:metal ion binding"/>
    <property type="evidence" value="ECO:0007669"/>
    <property type="project" value="UniProtKB-KW"/>
</dbReference>
<dbReference type="PROSITE" id="PS51435">
    <property type="entry name" value="AP_NUCLEASE_F1_4"/>
    <property type="match status" value="1"/>
</dbReference>
<evidence type="ECO:0000256" key="1">
    <source>
        <dbReference type="ARBA" id="ARBA00001936"/>
    </source>
</evidence>
<evidence type="ECO:0000256" key="3">
    <source>
        <dbReference type="ARBA" id="ARBA00022723"/>
    </source>
</evidence>
<dbReference type="NCBIfam" id="TIGR00633">
    <property type="entry name" value="xth"/>
    <property type="match status" value="1"/>
</dbReference>
<protein>
    <submittedName>
        <fullName evidence="10">Exodeoxyribonuclease III</fullName>
    </submittedName>
</protein>
<keyword evidence="7" id="KW-0464">Manganese</keyword>
<dbReference type="SUPFAM" id="SSF56219">
    <property type="entry name" value="DNase I-like"/>
    <property type="match status" value="1"/>
</dbReference>
<dbReference type="PROSITE" id="PS00727">
    <property type="entry name" value="AP_NUCLEASE_F1_2"/>
    <property type="match status" value="1"/>
</dbReference>
<dbReference type="Gene3D" id="3.60.10.10">
    <property type="entry name" value="Endonuclease/exonuclease/phosphatase"/>
    <property type="match status" value="1"/>
</dbReference>
<feature type="binding site" evidence="7">
    <location>
        <position position="253"/>
    </location>
    <ligand>
        <name>Mg(2+)</name>
        <dbReference type="ChEBI" id="CHEBI:18420"/>
        <label>1</label>
    </ligand>
</feature>
<evidence type="ECO:0000256" key="4">
    <source>
        <dbReference type="ARBA" id="ARBA00022801"/>
    </source>
</evidence>
<feature type="binding site" evidence="7">
    <location>
        <position position="252"/>
    </location>
    <ligand>
        <name>Mg(2+)</name>
        <dbReference type="ChEBI" id="CHEBI:18420"/>
        <label>1</label>
    </ligand>
</feature>
<dbReference type="InterPro" id="IPR020848">
    <property type="entry name" value="AP_endonuclease_F1_CS"/>
</dbReference>
<dbReference type="GO" id="GO:0003906">
    <property type="term" value="F:DNA-(apurinic or apyrimidinic site) endonuclease activity"/>
    <property type="evidence" value="ECO:0007669"/>
    <property type="project" value="TreeGrafter"/>
</dbReference>
<sequence length="262" mass="30407">MSTKKQSLRLLSWNVNGIRAIAKKGFLEWLDKEDPDILCLQETKAHIEQLPGSLVHPGNHETFWNSGEQKGYSGVATFVKHPPQTVASFFGYKILDDEGRIIMSEYEDFYLFNVYFPNGGRNVERLTYKLDFYKAFLRLVLDFKKKGKGVIICGDVNTAHNEIDLARPKENANVSGFMRIERDWLDELFSKGFVDTFRHYHPDEASHYSWWDMKTGARKRNVGWRIDYFIVSKDLHSRVRDAFIMPEVQGSDHCPVGITLEF</sequence>
<dbReference type="Pfam" id="PF03372">
    <property type="entry name" value="Exo_endo_phos"/>
    <property type="match status" value="1"/>
</dbReference>
<feature type="binding site" evidence="7">
    <location>
        <position position="42"/>
    </location>
    <ligand>
        <name>Mg(2+)</name>
        <dbReference type="ChEBI" id="CHEBI:18420"/>
        <label>1</label>
    </ligand>
</feature>
<feature type="active site" evidence="6">
    <location>
        <position position="115"/>
    </location>
</feature>
<organism evidence="10 11">
    <name type="scientific">Candidatus Abawacabacteria bacterium RBG_16_42_10</name>
    <dbReference type="NCBI Taxonomy" id="1817814"/>
    <lineage>
        <taxon>Bacteria</taxon>
        <taxon>Candidatus Abawacaibacteriota</taxon>
    </lineage>
</organism>
<gene>
    <name evidence="10" type="ORF">A2V81_00440</name>
</gene>
<dbReference type="GO" id="GO:0008311">
    <property type="term" value="F:double-stranded DNA 3'-5' DNA exonuclease activity"/>
    <property type="evidence" value="ECO:0007669"/>
    <property type="project" value="TreeGrafter"/>
</dbReference>
<feature type="active site" description="Proton donor/acceptor" evidence="6">
    <location>
        <position position="155"/>
    </location>
</feature>
<feature type="domain" description="Endonuclease/exonuclease/phosphatase" evidence="9">
    <location>
        <begin position="11"/>
        <end position="253"/>
    </location>
</feature>
<evidence type="ECO:0000256" key="2">
    <source>
        <dbReference type="ARBA" id="ARBA00007092"/>
    </source>
</evidence>
<feature type="site" description="Transition state stabilizer" evidence="8">
    <location>
        <position position="157"/>
    </location>
</feature>
<feature type="binding site" evidence="7">
    <location>
        <position position="155"/>
    </location>
    <ligand>
        <name>Mg(2+)</name>
        <dbReference type="ChEBI" id="CHEBI:18420"/>
        <label>1</label>
    </ligand>
</feature>
<dbReference type="GO" id="GO:0008081">
    <property type="term" value="F:phosphoric diester hydrolase activity"/>
    <property type="evidence" value="ECO:0007669"/>
    <property type="project" value="TreeGrafter"/>
</dbReference>
<comment type="caution">
    <text evidence="10">The sequence shown here is derived from an EMBL/GenBank/DDBJ whole genome shotgun (WGS) entry which is preliminary data.</text>
</comment>
<dbReference type="PANTHER" id="PTHR22748:SF6">
    <property type="entry name" value="DNA-(APURINIC OR APYRIMIDINIC SITE) ENDONUCLEASE"/>
    <property type="match status" value="1"/>
</dbReference>
<evidence type="ECO:0000313" key="11">
    <source>
        <dbReference type="Proteomes" id="UP000177614"/>
    </source>
</evidence>
<reference evidence="10 11" key="1">
    <citation type="journal article" date="2016" name="Nat. Commun.">
        <title>Thousands of microbial genomes shed light on interconnected biogeochemical processes in an aquifer system.</title>
        <authorList>
            <person name="Anantharaman K."/>
            <person name="Brown C.T."/>
            <person name="Hug L.A."/>
            <person name="Sharon I."/>
            <person name="Castelle C.J."/>
            <person name="Probst A.J."/>
            <person name="Thomas B.C."/>
            <person name="Singh A."/>
            <person name="Wilkins M.J."/>
            <person name="Karaoz U."/>
            <person name="Brodie E.L."/>
            <person name="Williams K.H."/>
            <person name="Hubbard S.S."/>
            <person name="Banfield J.F."/>
        </authorList>
    </citation>
    <scope>NUCLEOTIDE SEQUENCE [LARGE SCALE GENOMIC DNA]</scope>
</reference>
<dbReference type="STRING" id="1817814.A2V81_00440"/>
<keyword evidence="3 7" id="KW-0479">Metal-binding</keyword>
<evidence type="ECO:0000259" key="9">
    <source>
        <dbReference type="Pfam" id="PF03372"/>
    </source>
</evidence>
<dbReference type="NCBIfam" id="TIGR00195">
    <property type="entry name" value="exoDNase_III"/>
    <property type="match status" value="1"/>
</dbReference>
<dbReference type="AlphaFoldDB" id="A0A1F4XJ33"/>
<evidence type="ECO:0000313" key="10">
    <source>
        <dbReference type="EMBL" id="OGC81707.1"/>
    </source>
</evidence>
<dbReference type="PROSITE" id="PS00726">
    <property type="entry name" value="AP_NUCLEASE_F1_1"/>
    <property type="match status" value="1"/>
</dbReference>
<evidence type="ECO:0000256" key="7">
    <source>
        <dbReference type="PIRSR" id="PIRSR604808-2"/>
    </source>
</evidence>
<feature type="binding site" evidence="7">
    <location>
        <position position="14"/>
    </location>
    <ligand>
        <name>Mg(2+)</name>
        <dbReference type="ChEBI" id="CHEBI:18420"/>
        <label>1</label>
    </ligand>
</feature>
<evidence type="ECO:0000256" key="6">
    <source>
        <dbReference type="PIRSR" id="PIRSR604808-1"/>
    </source>
</evidence>
<accession>A0A1F4XJ33</accession>
<feature type="site" description="Interaction with DNA substrate" evidence="8">
    <location>
        <position position="253"/>
    </location>
</feature>
<dbReference type="Proteomes" id="UP000177614">
    <property type="component" value="Unassembled WGS sequence"/>
</dbReference>
<dbReference type="InterPro" id="IPR036691">
    <property type="entry name" value="Endo/exonu/phosph_ase_sf"/>
</dbReference>
<name>A0A1F4XJ33_9BACT</name>
<dbReference type="FunFam" id="3.60.10.10:FF:000026">
    <property type="entry name" value="Exodeoxyribonuclease III"/>
    <property type="match status" value="1"/>
</dbReference>
<comment type="cofactor">
    <cofactor evidence="7">
        <name>Mg(2+)</name>
        <dbReference type="ChEBI" id="CHEBI:18420"/>
    </cofactor>
    <cofactor evidence="7">
        <name>Mn(2+)</name>
        <dbReference type="ChEBI" id="CHEBI:29035"/>
    </cofactor>
    <text evidence="7">Probably binds two magnesium or manganese ions per subunit.</text>
</comment>
<feature type="binding site" evidence="7">
    <location>
        <position position="157"/>
    </location>
    <ligand>
        <name>Mg(2+)</name>
        <dbReference type="ChEBI" id="CHEBI:18420"/>
        <label>1</label>
    </ligand>
</feature>
<dbReference type="InterPro" id="IPR020847">
    <property type="entry name" value="AP_endonuclease_F1_BS"/>
</dbReference>
<keyword evidence="4" id="KW-0378">Hydrolase</keyword>
<dbReference type="GO" id="GO:0006284">
    <property type="term" value="P:base-excision repair"/>
    <property type="evidence" value="ECO:0007669"/>
    <property type="project" value="TreeGrafter"/>
</dbReference>
<dbReference type="InterPro" id="IPR005135">
    <property type="entry name" value="Endo/exonuclease/phosphatase"/>
</dbReference>
<dbReference type="InterPro" id="IPR004808">
    <property type="entry name" value="AP_endonuc_1"/>
</dbReference>
<feature type="active site" description="Proton acceptor" evidence="6">
    <location>
        <position position="253"/>
    </location>
</feature>
<feature type="site" description="Important for catalytic activity" evidence="8">
    <location>
        <position position="227"/>
    </location>
</feature>
<dbReference type="EMBL" id="MEWR01000022">
    <property type="protein sequence ID" value="OGC81707.1"/>
    <property type="molecule type" value="Genomic_DNA"/>
</dbReference>
<evidence type="ECO:0000256" key="5">
    <source>
        <dbReference type="ARBA" id="ARBA00022842"/>
    </source>
</evidence>